<sequence>MTAATQTGTDRSGPVTALLDRYRTDPDLIPPVDVTVSTAFTTSQGVRHPGRHSGYRNQVISLRVGAATGSCAVEPGSINPDVVYACAGKPVVELLRHDELAVQVAALDAYLAHLNPHALDARAVTVQVPPGDSLQRSLTRAREVTGLIDVPRGGRVLVIGVVNSLLVCLRERGLRYVPCDLKGGTTEWGEPIVTDFTQVLDGCDAVLASGMMLGNGTFDDLLELVAAIGRPIPVTLFAQSGAAVTRELLGDGVDALSAEPYPFFWLTGDTSTLHLYRGSCPR</sequence>
<dbReference type="AlphaFoldDB" id="A0A076EY50"/>
<evidence type="ECO:0000313" key="1">
    <source>
        <dbReference type="EMBL" id="AII10731.1"/>
    </source>
</evidence>
<dbReference type="Gene3D" id="3.40.50.11590">
    <property type="match status" value="1"/>
</dbReference>
<evidence type="ECO:0008006" key="3">
    <source>
        <dbReference type="Google" id="ProtNLM"/>
    </source>
</evidence>
<evidence type="ECO:0000313" key="2">
    <source>
        <dbReference type="Proteomes" id="UP000028488"/>
    </source>
</evidence>
<dbReference type="RefSeq" id="WP_128642821.1">
    <property type="nucleotide sequence ID" value="NZ_CP008948.1"/>
</dbReference>
<dbReference type="EMBL" id="CP008948">
    <property type="protein sequence ID" value="AII10731.1"/>
    <property type="molecule type" value="Genomic_DNA"/>
</dbReference>
<proteinExistence type="predicted"/>
<organism evidence="1 2">
    <name type="scientific">Rhodococcus opacus</name>
    <name type="common">Nocardia opaca</name>
    <dbReference type="NCBI Taxonomy" id="37919"/>
    <lineage>
        <taxon>Bacteria</taxon>
        <taxon>Bacillati</taxon>
        <taxon>Actinomycetota</taxon>
        <taxon>Actinomycetes</taxon>
        <taxon>Mycobacteriales</taxon>
        <taxon>Nocardiaceae</taxon>
        <taxon>Rhodococcus</taxon>
    </lineage>
</organism>
<keyword evidence="1" id="KW-0614">Plasmid</keyword>
<accession>A0A076EY50</accession>
<dbReference type="Proteomes" id="UP000028488">
    <property type="component" value="Plasmid pPDG1"/>
</dbReference>
<protein>
    <recommendedName>
        <fullName evidence="3">Heavy-metal chelation domain-containing protein</fullName>
    </recommendedName>
</protein>
<name>A0A076EY50_RHOOP</name>
<dbReference type="SUPFAM" id="SSF159713">
    <property type="entry name" value="Dhaf3308-like"/>
    <property type="match status" value="1"/>
</dbReference>
<gene>
    <name evidence="1" type="ORF">EP51_41760</name>
</gene>
<reference evidence="1 2" key="1">
    <citation type="submission" date="2014-07" db="EMBL/GenBank/DDBJ databases">
        <title>Genome Sequence of Rhodococcus opacus Strain R7, a Biodegrader of Mono- and Polycyclic Aromatic Hydrocarbons.</title>
        <authorList>
            <person name="Di Gennaro P."/>
            <person name="Zampolli J."/>
            <person name="Presti I."/>
            <person name="Cappelletti M."/>
            <person name="D'Ursi P."/>
            <person name="Orro A."/>
            <person name="Mezzelani A."/>
            <person name="Milanesi L."/>
        </authorList>
    </citation>
    <scope>NUCLEOTIDE SEQUENCE [LARGE SCALE GENOMIC DNA]</scope>
    <source>
        <strain evidence="1 2">R7</strain>
        <plasmid evidence="1">pPDG1</plasmid>
    </source>
</reference>
<geneLocation type="plasmid" evidence="1 2">
    <name>pPDG1</name>
</geneLocation>